<sequence length="168" mass="19062">MSITGWMKNLNILVDGTKYTTKKIKHKRNINIIEQLNKNTYPLLLSIFLFFFEMQSCSIAQAGVQWRDLGSLQPPPPGFKIFSCLSLPTSQVAVITGVCHHTQLIFVLLLSFFSKMSGVSLYHWAGVQWLDLGSLQPPPPRFKRFSCLSLIFVFFVETEFHHVGQAGL</sequence>
<dbReference type="GeneTree" id="ENSGT00940000167556"/>
<dbReference type="OMA" id="MSITGWM"/>
<dbReference type="AlphaFoldDB" id="A0A8I5R1N9"/>
<dbReference type="PANTHER" id="PTHR46254">
    <property type="entry name" value="PROTEIN GVQW1-RELATED"/>
    <property type="match status" value="1"/>
</dbReference>
<proteinExistence type="predicted"/>
<protein>
    <submittedName>
        <fullName evidence="1">Uncharacterized protein</fullName>
    </submittedName>
</protein>
<reference evidence="1" key="3">
    <citation type="submission" date="2025-09" db="UniProtKB">
        <authorList>
            <consortium name="Ensembl"/>
        </authorList>
    </citation>
    <scope>IDENTIFICATION</scope>
</reference>
<evidence type="ECO:0000313" key="2">
    <source>
        <dbReference type="Proteomes" id="UP000028761"/>
    </source>
</evidence>
<evidence type="ECO:0000313" key="1">
    <source>
        <dbReference type="Ensembl" id="ENSPANP00000056653.1"/>
    </source>
</evidence>
<dbReference type="Ensembl" id="ENSPANT00000071599.1">
    <property type="protein sequence ID" value="ENSPANP00000056653.1"/>
    <property type="gene ID" value="ENSPANG00000046002.1"/>
</dbReference>
<dbReference type="Proteomes" id="UP000028761">
    <property type="component" value="Chromosome 12"/>
</dbReference>
<dbReference type="PANTHER" id="PTHR46254:SF3">
    <property type="entry name" value="SECRETED PROTEIN"/>
    <property type="match status" value="1"/>
</dbReference>
<keyword evidence="2" id="KW-1185">Reference proteome</keyword>
<accession>A0A8I5R1N9</accession>
<name>A0A8I5R1N9_PAPAN</name>
<reference evidence="1" key="2">
    <citation type="submission" date="2025-08" db="UniProtKB">
        <authorList>
            <consortium name="Ensembl"/>
        </authorList>
    </citation>
    <scope>IDENTIFICATION</scope>
</reference>
<reference evidence="1 2" key="1">
    <citation type="submission" date="2012-03" db="EMBL/GenBank/DDBJ databases">
        <title>Whole Genome Assembly of Papio anubis.</title>
        <authorList>
            <person name="Liu Y.L."/>
            <person name="Abraham K.A."/>
            <person name="Akbar H.A."/>
            <person name="Ali S.A."/>
            <person name="Anosike U.A."/>
            <person name="Aqrawi P.A."/>
            <person name="Arias F.A."/>
            <person name="Attaway T.A."/>
            <person name="Awwad R.A."/>
            <person name="Babu C.B."/>
            <person name="Bandaranaike D.B."/>
            <person name="Battles P.B."/>
            <person name="Bell A.B."/>
            <person name="Beltran B.B."/>
            <person name="Berhane-Mersha D.B."/>
            <person name="Bess C.B."/>
            <person name="Bickham C.B."/>
            <person name="Bolden T.B."/>
            <person name="Carter K.C."/>
            <person name="Chau D.C."/>
            <person name="Chavez A.C."/>
            <person name="Clerc-Blankenburg K.C."/>
            <person name="Coyle M.C."/>
            <person name="Dao M.D."/>
            <person name="Davila M.L.D."/>
            <person name="Davy-Carroll L.D."/>
            <person name="Denson S.D."/>
            <person name="Dinh H.D."/>
            <person name="Fernandez S.F."/>
            <person name="Fernando P.F."/>
            <person name="Forbes L.F."/>
            <person name="Francis C.F."/>
            <person name="Francisco L.F."/>
            <person name="Fu Q.F."/>
            <person name="Garcia-Iii R.G."/>
            <person name="Garrett T.G."/>
            <person name="Gross S.G."/>
            <person name="Gubbala S.G."/>
            <person name="Hirani K.H."/>
            <person name="Hogues M.H."/>
            <person name="Hollins B.H."/>
            <person name="Jackson L.J."/>
            <person name="Javaid M.J."/>
            <person name="Jhangiani S.J."/>
            <person name="Johnson A.J."/>
            <person name="Johnson B.J."/>
            <person name="Jones J.J."/>
            <person name="Joshi V.J."/>
            <person name="Kalu J.K."/>
            <person name="Khan N.K."/>
            <person name="Korchina V.K."/>
            <person name="Kovar C.K."/>
            <person name="Lago L.L."/>
            <person name="Lara F.L."/>
            <person name="Le T.-K.L."/>
            <person name="Lee S.L."/>
            <person name="Legall-Iii F.L."/>
            <person name="Lemon S.L."/>
            <person name="Liu J.L."/>
            <person name="Liu Y.-S.L."/>
            <person name="Liyanage D.L."/>
            <person name="Lopez J.L."/>
            <person name="Lorensuhewa L.L."/>
            <person name="Mata R.M."/>
            <person name="Mathew T.M."/>
            <person name="Mercado C.M."/>
            <person name="Mercado I.M."/>
            <person name="Morales K.M."/>
            <person name="Morgan M.M."/>
            <person name="Munidasa M.M."/>
            <person name="Ngo D.N."/>
            <person name="Nguyen L.N."/>
            <person name="Nguyen T.N."/>
            <person name="Nguyen N.N."/>
            <person name="Obregon M.O."/>
            <person name="Okwuonu G.O."/>
            <person name="Ongeri F.O."/>
            <person name="Onwere C.O."/>
            <person name="Osifeso I.O."/>
            <person name="Parra A.P."/>
            <person name="Patil S.P."/>
            <person name="Perez A.P."/>
            <person name="Perez Y.P."/>
            <person name="Pham C.P."/>
            <person name="Pu L.-L.P."/>
            <person name="Puazo M.P."/>
            <person name="Quiroz J.Q."/>
            <person name="Rouhana J.R."/>
            <person name="Ruiz M.R."/>
            <person name="Ruiz S.-J.R."/>
            <person name="Saada N.S."/>
            <person name="Santibanez J.S."/>
            <person name="Scheel M.S."/>
            <person name="Schneider B.S."/>
            <person name="Simmons D.S."/>
            <person name="Sisson I.S."/>
            <person name="Tang L.-Y.T."/>
            <person name="Thornton R.T."/>
            <person name="Tisius J.T."/>
            <person name="Toledanes G.T."/>
            <person name="Trejos Z.T."/>
            <person name="Usmani K.U."/>
            <person name="Varghese R.V."/>
            <person name="Vattathil S.V."/>
            <person name="Vee V.V."/>
            <person name="Walker D.W."/>
            <person name="Weissenberger G.W."/>
            <person name="White C.W."/>
            <person name="Williams A.W."/>
            <person name="Woodworth J.W."/>
            <person name="Wright R.W."/>
            <person name="Zhu Y.Z."/>
            <person name="Han Y.H."/>
            <person name="Newsham I.N."/>
            <person name="Nazareth L.N."/>
            <person name="Worley K.W."/>
            <person name="Muzny D.M."/>
            <person name="Rogers J.R."/>
            <person name="Gibbs R.G."/>
        </authorList>
    </citation>
    <scope>NUCLEOTIDE SEQUENCE [LARGE SCALE GENOMIC DNA]</scope>
</reference>
<organism evidence="1 2">
    <name type="scientific">Papio anubis</name>
    <name type="common">Olive baboon</name>
    <dbReference type="NCBI Taxonomy" id="9555"/>
    <lineage>
        <taxon>Eukaryota</taxon>
        <taxon>Metazoa</taxon>
        <taxon>Chordata</taxon>
        <taxon>Craniata</taxon>
        <taxon>Vertebrata</taxon>
        <taxon>Euteleostomi</taxon>
        <taxon>Mammalia</taxon>
        <taxon>Eutheria</taxon>
        <taxon>Euarchontoglires</taxon>
        <taxon>Primates</taxon>
        <taxon>Haplorrhini</taxon>
        <taxon>Catarrhini</taxon>
        <taxon>Cercopithecidae</taxon>
        <taxon>Cercopithecinae</taxon>
        <taxon>Papio</taxon>
    </lineage>
</organism>